<protein>
    <submittedName>
        <fullName evidence="1">Spore coat associated protein CotJA</fullName>
    </submittedName>
</protein>
<sequence>MSHTNTKYYYPYISPYDPCNPIVKKSYPTPPQLYLGFQPPNLPQFETAKEALYSGTLWPILYDKYKKHD</sequence>
<organism evidence="1 2">
    <name type="scientific">Aquibacillus rhizosphaerae</name>
    <dbReference type="NCBI Taxonomy" id="3051431"/>
    <lineage>
        <taxon>Bacteria</taxon>
        <taxon>Bacillati</taxon>
        <taxon>Bacillota</taxon>
        <taxon>Bacilli</taxon>
        <taxon>Bacillales</taxon>
        <taxon>Bacillaceae</taxon>
        <taxon>Aquibacillus</taxon>
    </lineage>
</organism>
<evidence type="ECO:0000313" key="1">
    <source>
        <dbReference type="EMBL" id="MDL4840773.1"/>
    </source>
</evidence>
<dbReference type="Pfam" id="PF11007">
    <property type="entry name" value="CotJA"/>
    <property type="match status" value="1"/>
</dbReference>
<name>A0ABT7L4H8_9BACI</name>
<dbReference type="InterPro" id="IPR020256">
    <property type="entry name" value="Spore_coat_CotJA"/>
</dbReference>
<dbReference type="EMBL" id="JASTZU010000034">
    <property type="protein sequence ID" value="MDL4840773.1"/>
    <property type="molecule type" value="Genomic_DNA"/>
</dbReference>
<comment type="caution">
    <text evidence="1">The sequence shown here is derived from an EMBL/GenBank/DDBJ whole genome shotgun (WGS) entry which is preliminary data.</text>
</comment>
<accession>A0ABT7L4H8</accession>
<reference evidence="1 2" key="1">
    <citation type="submission" date="2023-06" db="EMBL/GenBank/DDBJ databases">
        <title>Aquibacillus rhizosphaerae LR5S19.</title>
        <authorList>
            <person name="Sun J.-Q."/>
        </authorList>
    </citation>
    <scope>NUCLEOTIDE SEQUENCE [LARGE SCALE GENOMIC DNA]</scope>
    <source>
        <strain evidence="1 2">LR5S19</strain>
    </source>
</reference>
<gene>
    <name evidence="1" type="ORF">QQS35_09955</name>
</gene>
<evidence type="ECO:0000313" key="2">
    <source>
        <dbReference type="Proteomes" id="UP001235343"/>
    </source>
</evidence>
<dbReference type="Proteomes" id="UP001235343">
    <property type="component" value="Unassembled WGS sequence"/>
</dbReference>
<keyword evidence="2" id="KW-1185">Reference proteome</keyword>
<dbReference type="RefSeq" id="WP_285931911.1">
    <property type="nucleotide sequence ID" value="NZ_JASTZU010000034.1"/>
</dbReference>
<proteinExistence type="predicted"/>